<comment type="function">
    <text evidence="6">May nick specific sequences that contain T:G mispairs resulting from m5C-deamination.</text>
</comment>
<dbReference type="NCBIfam" id="TIGR00632">
    <property type="entry name" value="vsr"/>
    <property type="match status" value="1"/>
</dbReference>
<name>A0ABT3ZC07_9HYPH</name>
<protein>
    <recommendedName>
        <fullName evidence="6">Very short patch repair endonuclease</fullName>
        <ecNumber evidence="6">3.1.-.-</ecNumber>
    </recommendedName>
</protein>
<evidence type="ECO:0000256" key="5">
    <source>
        <dbReference type="ARBA" id="ARBA00023204"/>
    </source>
</evidence>
<dbReference type="InterPro" id="IPR004603">
    <property type="entry name" value="DNA_mismatch_endonuc_vsr"/>
</dbReference>
<keyword evidence="5 6" id="KW-0234">DNA repair</keyword>
<dbReference type="CDD" id="cd00221">
    <property type="entry name" value="Vsr"/>
    <property type="match status" value="1"/>
</dbReference>
<keyword evidence="2 6" id="KW-0255">Endonuclease</keyword>
<keyword evidence="1 6" id="KW-0540">Nuclease</keyword>
<dbReference type="InterPro" id="IPR011335">
    <property type="entry name" value="Restrct_endonuc-II-like"/>
</dbReference>
<sequence>MDTRDAVQRRRIMQAVRNKNTAPEIRVRSLLHRMGYRFRLHGKDLPGTPDIILPKYRSVIFVHGCFWHAHNCPKGRPPKTRQDYWLNKLAMNVERDRLKEEQLYGKGWQVMVVWQCELNDQEALKSRLRGFVDKSHFSIDKSGIAR</sequence>
<evidence type="ECO:0000256" key="4">
    <source>
        <dbReference type="ARBA" id="ARBA00022801"/>
    </source>
</evidence>
<evidence type="ECO:0000256" key="2">
    <source>
        <dbReference type="ARBA" id="ARBA00022759"/>
    </source>
</evidence>
<gene>
    <name evidence="7" type="primary">vsr</name>
    <name evidence="7" type="ORF">OEG84_16895</name>
</gene>
<keyword evidence="3 6" id="KW-0227">DNA damage</keyword>
<dbReference type="EMBL" id="JAOVZR010000001">
    <property type="protein sequence ID" value="MCY0149340.1"/>
    <property type="molecule type" value="Genomic_DNA"/>
</dbReference>
<keyword evidence="4 6" id="KW-0378">Hydrolase</keyword>
<evidence type="ECO:0000313" key="7">
    <source>
        <dbReference type="EMBL" id="MCY0149340.1"/>
    </source>
</evidence>
<evidence type="ECO:0000313" key="8">
    <source>
        <dbReference type="Proteomes" id="UP001073227"/>
    </source>
</evidence>
<comment type="similarity">
    <text evidence="6">Belongs to the vsr family.</text>
</comment>
<evidence type="ECO:0000256" key="1">
    <source>
        <dbReference type="ARBA" id="ARBA00022722"/>
    </source>
</evidence>
<dbReference type="SUPFAM" id="SSF52980">
    <property type="entry name" value="Restriction endonuclease-like"/>
    <property type="match status" value="1"/>
</dbReference>
<dbReference type="EC" id="3.1.-.-" evidence="6"/>
<evidence type="ECO:0000256" key="6">
    <source>
        <dbReference type="PIRNR" id="PIRNR018267"/>
    </source>
</evidence>
<comment type="caution">
    <text evidence="7">The sequence shown here is derived from an EMBL/GenBank/DDBJ whole genome shotgun (WGS) entry which is preliminary data.</text>
</comment>
<reference evidence="7" key="1">
    <citation type="submission" date="2022-10" db="EMBL/GenBank/DDBJ databases">
        <title>Hoeflea sp. G2-23, isolated from marine algae.</title>
        <authorList>
            <person name="Kristyanto S."/>
            <person name="Kim J.M."/>
            <person name="Jeon C.O."/>
        </authorList>
    </citation>
    <scope>NUCLEOTIDE SEQUENCE</scope>
    <source>
        <strain evidence="7">G2-23</strain>
    </source>
</reference>
<dbReference type="Gene3D" id="3.40.960.10">
    <property type="entry name" value="VSR Endonuclease"/>
    <property type="match status" value="1"/>
</dbReference>
<accession>A0ABT3ZC07</accession>
<dbReference type="Proteomes" id="UP001073227">
    <property type="component" value="Unassembled WGS sequence"/>
</dbReference>
<dbReference type="RefSeq" id="WP_267654831.1">
    <property type="nucleotide sequence ID" value="NZ_JAOVZR010000001.1"/>
</dbReference>
<proteinExistence type="inferred from homology"/>
<evidence type="ECO:0000256" key="3">
    <source>
        <dbReference type="ARBA" id="ARBA00022763"/>
    </source>
</evidence>
<dbReference type="GO" id="GO:0004519">
    <property type="term" value="F:endonuclease activity"/>
    <property type="evidence" value="ECO:0007669"/>
    <property type="project" value="UniProtKB-KW"/>
</dbReference>
<keyword evidence="8" id="KW-1185">Reference proteome</keyword>
<dbReference type="Pfam" id="PF03852">
    <property type="entry name" value="Vsr"/>
    <property type="match status" value="1"/>
</dbReference>
<dbReference type="PIRSF" id="PIRSF018267">
    <property type="entry name" value="VSR_endonuc"/>
    <property type="match status" value="1"/>
</dbReference>
<organism evidence="7 8">
    <name type="scientific">Hoeflea algicola</name>
    <dbReference type="NCBI Taxonomy" id="2983763"/>
    <lineage>
        <taxon>Bacteria</taxon>
        <taxon>Pseudomonadati</taxon>
        <taxon>Pseudomonadota</taxon>
        <taxon>Alphaproteobacteria</taxon>
        <taxon>Hyphomicrobiales</taxon>
        <taxon>Rhizobiaceae</taxon>
        <taxon>Hoeflea</taxon>
    </lineage>
</organism>